<dbReference type="PRINTS" id="PR00258">
    <property type="entry name" value="SPERACTRCPTR"/>
</dbReference>
<keyword evidence="6" id="KW-0325">Glycoprotein</keyword>
<evidence type="ECO:0000256" key="7">
    <source>
        <dbReference type="PROSITE-ProRule" id="PRU00196"/>
    </source>
</evidence>
<dbReference type="InterPro" id="IPR036772">
    <property type="entry name" value="SRCR-like_dom_sf"/>
</dbReference>
<dbReference type="Pfam" id="PF00530">
    <property type="entry name" value="SRCR"/>
    <property type="match status" value="1"/>
</dbReference>
<proteinExistence type="predicted"/>
<dbReference type="PANTHER" id="PTHR19331:SF22">
    <property type="entry name" value="DELETED IN MALIGNANT BRAIN TUMORS 1 PROTEIN"/>
    <property type="match status" value="1"/>
</dbReference>
<dbReference type="InterPro" id="IPR001190">
    <property type="entry name" value="SRCR"/>
</dbReference>
<dbReference type="PANTHER" id="PTHR19331">
    <property type="entry name" value="SCAVENGER RECEPTOR DOMAIN-CONTAINING"/>
    <property type="match status" value="1"/>
</dbReference>
<evidence type="ECO:0000259" key="8">
    <source>
        <dbReference type="PROSITE" id="PS50287"/>
    </source>
</evidence>
<sequence length="233" mass="25276">MFVVLDSVRLIGGPGRCSGSLEVLVNHTWSSVCAEDFDLTKAEMLCRELDCGGVSEFQGVLLTDGPVVGRSIHCNGTETALTTVSALRHDVTLWLDGLHCSGYLMLKYEDQWRHVNTVDQDMDLDFGSALCQQLGCGLALPNMNIKDVTLYIGPGEPNSHLILRAVIHHVLIISAALCIYCWNTALLWVPLPAVITPTISDGPTCDSGEDGPGTYFTYKCTAAVCIKEDAIKM</sequence>
<dbReference type="Proteomes" id="UP001460270">
    <property type="component" value="Unassembled WGS sequence"/>
</dbReference>
<dbReference type="SUPFAM" id="SSF56487">
    <property type="entry name" value="SRCR-like"/>
    <property type="match status" value="2"/>
</dbReference>
<keyword evidence="5" id="KW-1015">Disulfide bond</keyword>
<evidence type="ECO:0000256" key="4">
    <source>
        <dbReference type="ARBA" id="ARBA00022737"/>
    </source>
</evidence>
<organism evidence="9 10">
    <name type="scientific">Mugilogobius chulae</name>
    <name type="common">yellowstripe goby</name>
    <dbReference type="NCBI Taxonomy" id="88201"/>
    <lineage>
        <taxon>Eukaryota</taxon>
        <taxon>Metazoa</taxon>
        <taxon>Chordata</taxon>
        <taxon>Craniata</taxon>
        <taxon>Vertebrata</taxon>
        <taxon>Euteleostomi</taxon>
        <taxon>Actinopterygii</taxon>
        <taxon>Neopterygii</taxon>
        <taxon>Teleostei</taxon>
        <taxon>Neoteleostei</taxon>
        <taxon>Acanthomorphata</taxon>
        <taxon>Gobiaria</taxon>
        <taxon>Gobiiformes</taxon>
        <taxon>Gobioidei</taxon>
        <taxon>Gobiidae</taxon>
        <taxon>Gobionellinae</taxon>
        <taxon>Mugilogobius</taxon>
    </lineage>
</organism>
<keyword evidence="3" id="KW-0732">Signal</keyword>
<gene>
    <name evidence="9" type="ORF">WMY93_017004</name>
</gene>
<evidence type="ECO:0000313" key="10">
    <source>
        <dbReference type="Proteomes" id="UP001460270"/>
    </source>
</evidence>
<dbReference type="Gene3D" id="3.10.250.10">
    <property type="entry name" value="SRCR-like domain"/>
    <property type="match status" value="1"/>
</dbReference>
<feature type="domain" description="SRCR" evidence="8">
    <location>
        <begin position="8"/>
        <end position="81"/>
    </location>
</feature>
<evidence type="ECO:0000313" key="9">
    <source>
        <dbReference type="EMBL" id="KAK7904397.1"/>
    </source>
</evidence>
<dbReference type="EMBL" id="JBBPFD010000012">
    <property type="protein sequence ID" value="KAK7904397.1"/>
    <property type="molecule type" value="Genomic_DNA"/>
</dbReference>
<evidence type="ECO:0000256" key="1">
    <source>
        <dbReference type="ARBA" id="ARBA00004613"/>
    </source>
</evidence>
<comment type="caution">
    <text evidence="9">The sequence shown here is derived from an EMBL/GenBank/DDBJ whole genome shotgun (WGS) entry which is preliminary data.</text>
</comment>
<comment type="subcellular location">
    <subcellularLocation>
        <location evidence="1">Secreted</location>
    </subcellularLocation>
</comment>
<keyword evidence="4" id="KW-0677">Repeat</keyword>
<dbReference type="AlphaFoldDB" id="A0AAW0NY04"/>
<evidence type="ECO:0000256" key="5">
    <source>
        <dbReference type="ARBA" id="ARBA00023157"/>
    </source>
</evidence>
<reference evidence="10" key="1">
    <citation type="submission" date="2024-04" db="EMBL/GenBank/DDBJ databases">
        <title>Salinicola lusitanus LLJ914,a marine bacterium isolated from the Okinawa Trough.</title>
        <authorList>
            <person name="Li J."/>
        </authorList>
    </citation>
    <scope>NUCLEOTIDE SEQUENCE [LARGE SCALE GENOMIC DNA]</scope>
</reference>
<dbReference type="GO" id="GO:0016020">
    <property type="term" value="C:membrane"/>
    <property type="evidence" value="ECO:0007669"/>
    <property type="project" value="InterPro"/>
</dbReference>
<keyword evidence="2" id="KW-0964">Secreted</keyword>
<evidence type="ECO:0000256" key="2">
    <source>
        <dbReference type="ARBA" id="ARBA00022525"/>
    </source>
</evidence>
<dbReference type="PROSITE" id="PS50287">
    <property type="entry name" value="SRCR_2"/>
    <property type="match status" value="2"/>
</dbReference>
<name>A0AAW0NY04_9GOBI</name>
<feature type="domain" description="SRCR" evidence="8">
    <location>
        <begin position="91"/>
        <end position="137"/>
    </location>
</feature>
<evidence type="ECO:0000256" key="3">
    <source>
        <dbReference type="ARBA" id="ARBA00022729"/>
    </source>
</evidence>
<evidence type="ECO:0000256" key="6">
    <source>
        <dbReference type="ARBA" id="ARBA00023180"/>
    </source>
</evidence>
<accession>A0AAW0NY04</accession>
<keyword evidence="10" id="KW-1185">Reference proteome</keyword>
<protein>
    <recommendedName>
        <fullName evidence="8">SRCR domain-containing protein</fullName>
    </recommendedName>
</protein>
<comment type="caution">
    <text evidence="7">Lacks conserved residue(s) required for the propagation of feature annotation.</text>
</comment>
<dbReference type="SMART" id="SM00202">
    <property type="entry name" value="SR"/>
    <property type="match status" value="1"/>
</dbReference>